<comment type="caution">
    <text evidence="2">The sequence shown here is derived from an EMBL/GenBank/DDBJ whole genome shotgun (WGS) entry which is preliminary data.</text>
</comment>
<dbReference type="InterPro" id="IPR007278">
    <property type="entry name" value="DUF397"/>
</dbReference>
<proteinExistence type="predicted"/>
<evidence type="ECO:0000313" key="3">
    <source>
        <dbReference type="Proteomes" id="UP000240542"/>
    </source>
</evidence>
<dbReference type="RefSeq" id="WP_106581944.1">
    <property type="nucleotide sequence ID" value="NZ_PYGA01000003.1"/>
</dbReference>
<evidence type="ECO:0000259" key="1">
    <source>
        <dbReference type="Pfam" id="PF04149"/>
    </source>
</evidence>
<dbReference type="Pfam" id="PF04149">
    <property type="entry name" value="DUF397"/>
    <property type="match status" value="1"/>
</dbReference>
<keyword evidence="3" id="KW-1185">Reference proteome</keyword>
<dbReference type="EMBL" id="PYGA01000003">
    <property type="protein sequence ID" value="PSK99556.1"/>
    <property type="molecule type" value="Genomic_DNA"/>
</dbReference>
<name>A0A2P8DQQ7_9ACTN</name>
<dbReference type="AlphaFoldDB" id="A0A2P8DQQ7"/>
<dbReference type="OrthoDB" id="3482502at2"/>
<dbReference type="Proteomes" id="UP000240542">
    <property type="component" value="Unassembled WGS sequence"/>
</dbReference>
<gene>
    <name evidence="2" type="ORF">CLV63_103281</name>
</gene>
<evidence type="ECO:0000313" key="2">
    <source>
        <dbReference type="EMBL" id="PSK99556.1"/>
    </source>
</evidence>
<protein>
    <submittedName>
        <fullName evidence="2">Uncharacterized protein DUF397</fullName>
    </submittedName>
</protein>
<feature type="domain" description="DUF397" evidence="1">
    <location>
        <begin position="3"/>
        <end position="56"/>
    </location>
</feature>
<reference evidence="2 3" key="1">
    <citation type="submission" date="2018-03" db="EMBL/GenBank/DDBJ databases">
        <title>Genomic Encyclopedia of Archaeal and Bacterial Type Strains, Phase II (KMG-II): from individual species to whole genera.</title>
        <authorList>
            <person name="Goeker M."/>
        </authorList>
    </citation>
    <scope>NUCLEOTIDE SEQUENCE [LARGE SCALE GENOMIC DNA]</scope>
    <source>
        <strain evidence="2 3">DSM 45312</strain>
    </source>
</reference>
<sequence length="60" mass="6795">MELDWHKSSHSGANGGDCVEIAETPDIVHMRDTRHRELGHLAFHTDAFTAFIADVRAEHR</sequence>
<accession>A0A2P8DQQ7</accession>
<organism evidence="2 3">
    <name type="scientific">Murinocardiopsis flavida</name>
    <dbReference type="NCBI Taxonomy" id="645275"/>
    <lineage>
        <taxon>Bacteria</taxon>
        <taxon>Bacillati</taxon>
        <taxon>Actinomycetota</taxon>
        <taxon>Actinomycetes</taxon>
        <taxon>Streptosporangiales</taxon>
        <taxon>Nocardiopsidaceae</taxon>
        <taxon>Murinocardiopsis</taxon>
    </lineage>
</organism>